<comment type="caution">
    <text evidence="1">The sequence shown here is derived from an EMBL/GenBank/DDBJ whole genome shotgun (WGS) entry which is preliminary data.</text>
</comment>
<dbReference type="RefSeq" id="WP_330075150.1">
    <property type="nucleotide sequence ID" value="NZ_JAZDQJ010000014.1"/>
</dbReference>
<dbReference type="Proteomes" id="UP001335100">
    <property type="component" value="Unassembled WGS sequence"/>
</dbReference>
<reference evidence="1 2" key="1">
    <citation type="submission" date="2024-01" db="EMBL/GenBank/DDBJ databases">
        <title>Unpublished Manusciprt.</title>
        <authorList>
            <person name="Duman M."/>
            <person name="Valdes E.G."/>
            <person name="Ajmi N."/>
            <person name="Altun S."/>
            <person name="Saticioglu I.B."/>
        </authorList>
    </citation>
    <scope>NUCLEOTIDE SEQUENCE [LARGE SCALE GENOMIC DNA]</scope>
    <source>
        <strain evidence="1 2">148P</strain>
    </source>
</reference>
<name>A0ABU7HS62_9PSED</name>
<evidence type="ECO:0000313" key="1">
    <source>
        <dbReference type="EMBL" id="MEE1934376.1"/>
    </source>
</evidence>
<dbReference type="Gene3D" id="2.120.10.70">
    <property type="entry name" value="Fucose-specific lectin"/>
    <property type="match status" value="1"/>
</dbReference>
<sequence>MQKIWTTSSPHGIFDHTYETAAATEEGCRAVHFKGRLYCAYIDGVRDLDGVKFISRASNASLWSEPATVSDIPARAQPCIFVFKEQLHVVYPTTLGTTELLTLDEASGLFVLTRTLALSVAGTPAVAVLEGRLQLFHHVIGSPTNLWCRSTLDLDEWSRAEVVKHDGTYSIATRLDATAITYQRLIHLIYKADAGGFHLLKYDGSQQWTRAQLLLPNDYPDTPAAVVHNGLLKLFFNEASGDTPQAGASYNVHQYAYDGNVLGPVTVSTHLGATNSIGAAVQDGVLNILYRGKP</sequence>
<dbReference type="SUPFAM" id="SSF89372">
    <property type="entry name" value="Fucose-specific lectin"/>
    <property type="match status" value="1"/>
</dbReference>
<protein>
    <submittedName>
        <fullName evidence="1">Uncharacterized protein</fullName>
    </submittedName>
</protein>
<gene>
    <name evidence="1" type="ORF">V0R50_14180</name>
</gene>
<accession>A0ABU7HS62</accession>
<evidence type="ECO:0000313" key="2">
    <source>
        <dbReference type="Proteomes" id="UP001335100"/>
    </source>
</evidence>
<dbReference type="EMBL" id="JAZDQJ010000014">
    <property type="protein sequence ID" value="MEE1934376.1"/>
    <property type="molecule type" value="Genomic_DNA"/>
</dbReference>
<organism evidence="1 2">
    <name type="scientific">Pseudomonas ulcerans</name>
    <dbReference type="NCBI Taxonomy" id="3115852"/>
    <lineage>
        <taxon>Bacteria</taxon>
        <taxon>Pseudomonadati</taxon>
        <taxon>Pseudomonadota</taxon>
        <taxon>Gammaproteobacteria</taxon>
        <taxon>Pseudomonadales</taxon>
        <taxon>Pseudomonadaceae</taxon>
        <taxon>Pseudomonas</taxon>
    </lineage>
</organism>
<keyword evidence="2" id="KW-1185">Reference proteome</keyword>
<proteinExistence type="predicted"/>